<name>A0ACC3MZE9_9PEZI</name>
<evidence type="ECO:0000313" key="2">
    <source>
        <dbReference type="Proteomes" id="UP001281147"/>
    </source>
</evidence>
<sequence length="663" mass="73056">MAQTAKHRVITMNKKLAGVPRFEDLAAKTSMDEAEAQVESVTQYLREWKEDCIDDITFRTDILEHIGDDHQHLQASATEVAEICAEGMMGDLSDLDPIGRCAQTACKIVLYGNATGDLARATFDSVRRHTWALELMSCVIADFRTNAHGYFVELLGNPQPRMHAAKAGRRHAGEKHPQIAKQSALAVYAMSNAREARVRSESKTGEGADEVVGSHDLETAKEGVRTTRSKKPKQAALATGSCSSGGAGSIASALGPDAGEYGVRVTRSMDAVKKPVQAARSGLLVDDDEVDEDPNLGTDKASATASGGWKRSLSNGASQSTKRSKRKLSPLRDDIPAHDEIPEQFRRPASYQEPPADNVTELRSQLGQLKSRHNAACRDWGFKNDQKRAELEYWKKKADEFEDQYRHIVKEGVVVNTADVNGGVEAVKAQTEAQKMTGEAQKRMGEAQELVAEAQKMAQTQKTRADIAENKLKTAEAGISLFKTELAMSKQKFSIFSKKPEKGTTSIVNQDGNAALTTEIASLQAQKADLESQLAAQKTGFEAQLKARVTKATKEKQHDLATISLLSGIAQRESDKVDAQAYDDEWIGARIYINRSNRQLEQVLEARNEFLHSRGKMYEERFGKHMKEVKELRKEVYDLKVKSGEIVPVNPYARSANLQKGKK</sequence>
<dbReference type="Proteomes" id="UP001281147">
    <property type="component" value="Unassembled WGS sequence"/>
</dbReference>
<protein>
    <submittedName>
        <fullName evidence="1">Uncharacterized protein</fullName>
    </submittedName>
</protein>
<organism evidence="1 2">
    <name type="scientific">Vermiconidia calcicola</name>
    <dbReference type="NCBI Taxonomy" id="1690605"/>
    <lineage>
        <taxon>Eukaryota</taxon>
        <taxon>Fungi</taxon>
        <taxon>Dikarya</taxon>
        <taxon>Ascomycota</taxon>
        <taxon>Pezizomycotina</taxon>
        <taxon>Dothideomycetes</taxon>
        <taxon>Dothideomycetidae</taxon>
        <taxon>Mycosphaerellales</taxon>
        <taxon>Extremaceae</taxon>
        <taxon>Vermiconidia</taxon>
    </lineage>
</organism>
<proteinExistence type="predicted"/>
<dbReference type="EMBL" id="JAUTXU010000131">
    <property type="protein sequence ID" value="KAK3705253.1"/>
    <property type="molecule type" value="Genomic_DNA"/>
</dbReference>
<reference evidence="1" key="1">
    <citation type="submission" date="2023-07" db="EMBL/GenBank/DDBJ databases">
        <title>Black Yeasts Isolated from many extreme environments.</title>
        <authorList>
            <person name="Coleine C."/>
            <person name="Stajich J.E."/>
            <person name="Selbmann L."/>
        </authorList>
    </citation>
    <scope>NUCLEOTIDE SEQUENCE</scope>
    <source>
        <strain evidence="1">CCFEE 5714</strain>
    </source>
</reference>
<gene>
    <name evidence="1" type="ORF">LTR37_013414</name>
</gene>
<evidence type="ECO:0000313" key="1">
    <source>
        <dbReference type="EMBL" id="KAK3705253.1"/>
    </source>
</evidence>
<accession>A0ACC3MZE9</accession>
<comment type="caution">
    <text evidence="1">The sequence shown here is derived from an EMBL/GenBank/DDBJ whole genome shotgun (WGS) entry which is preliminary data.</text>
</comment>
<keyword evidence="2" id="KW-1185">Reference proteome</keyword>